<dbReference type="InterPro" id="IPR011009">
    <property type="entry name" value="Kinase-like_dom_sf"/>
</dbReference>
<dbReference type="PANTHER" id="PTHR45992:SF11">
    <property type="entry name" value="ALPHA-TYPE PROTEIN KINASE DOMAIN-CONTAINING PROTEIN"/>
    <property type="match status" value="1"/>
</dbReference>
<feature type="region of interest" description="Disordered" evidence="6">
    <location>
        <begin position="630"/>
        <end position="666"/>
    </location>
</feature>
<reference evidence="9" key="1">
    <citation type="submission" date="2021-01" db="UniProtKB">
        <authorList>
            <consortium name="EnsemblMetazoa"/>
        </authorList>
    </citation>
    <scope>IDENTIFICATION</scope>
</reference>
<evidence type="ECO:0000313" key="10">
    <source>
        <dbReference type="Proteomes" id="UP000594262"/>
    </source>
</evidence>
<protein>
    <recommendedName>
        <fullName evidence="11">Alpha-type protein kinase domain-containing protein</fullName>
    </recommendedName>
</protein>
<organism evidence="9 10">
    <name type="scientific">Clytia hemisphaerica</name>
    <dbReference type="NCBI Taxonomy" id="252671"/>
    <lineage>
        <taxon>Eukaryota</taxon>
        <taxon>Metazoa</taxon>
        <taxon>Cnidaria</taxon>
        <taxon>Hydrozoa</taxon>
        <taxon>Hydroidolina</taxon>
        <taxon>Leptothecata</taxon>
        <taxon>Obeliida</taxon>
        <taxon>Clytiidae</taxon>
        <taxon>Clytia</taxon>
    </lineage>
</organism>
<dbReference type="SUPFAM" id="SSF56112">
    <property type="entry name" value="Protein kinase-like (PK-like)"/>
    <property type="match status" value="2"/>
</dbReference>
<proteinExistence type="predicted"/>
<feature type="compositionally biased region" description="Acidic residues" evidence="6">
    <location>
        <begin position="630"/>
        <end position="644"/>
    </location>
</feature>
<dbReference type="Gene3D" id="3.40.50.410">
    <property type="entry name" value="von Willebrand factor, type A domain"/>
    <property type="match status" value="1"/>
</dbReference>
<keyword evidence="10" id="KW-1185">Reference proteome</keyword>
<evidence type="ECO:0000259" key="7">
    <source>
        <dbReference type="PROSITE" id="PS50234"/>
    </source>
</evidence>
<dbReference type="InterPro" id="IPR036465">
    <property type="entry name" value="vWFA_dom_sf"/>
</dbReference>
<evidence type="ECO:0000256" key="4">
    <source>
        <dbReference type="ARBA" id="ARBA00022777"/>
    </source>
</evidence>
<evidence type="ECO:0000256" key="1">
    <source>
        <dbReference type="ARBA" id="ARBA00022527"/>
    </source>
</evidence>
<dbReference type="InterPro" id="IPR004166">
    <property type="entry name" value="a-kinase_dom"/>
</dbReference>
<keyword evidence="4" id="KW-0418">Kinase</keyword>
<keyword evidence="2" id="KW-0808">Transferase</keyword>
<accession>A0A7M5WT72</accession>
<evidence type="ECO:0000256" key="5">
    <source>
        <dbReference type="ARBA" id="ARBA00022840"/>
    </source>
</evidence>
<evidence type="ECO:0000256" key="6">
    <source>
        <dbReference type="SAM" id="MobiDB-lite"/>
    </source>
</evidence>
<keyword evidence="1" id="KW-0723">Serine/threonine-protein kinase</keyword>
<dbReference type="OrthoDB" id="301415at2759"/>
<dbReference type="Pfam" id="PF02816">
    <property type="entry name" value="Alpha_kinase"/>
    <property type="match status" value="2"/>
</dbReference>
<dbReference type="InterPro" id="IPR051852">
    <property type="entry name" value="Alpha-type_PK"/>
</dbReference>
<evidence type="ECO:0008006" key="11">
    <source>
        <dbReference type="Google" id="ProtNLM"/>
    </source>
</evidence>
<dbReference type="InterPro" id="IPR002035">
    <property type="entry name" value="VWF_A"/>
</dbReference>
<dbReference type="CDD" id="cd00198">
    <property type="entry name" value="vWFA"/>
    <property type="match status" value="1"/>
</dbReference>
<dbReference type="PANTHER" id="PTHR45992">
    <property type="entry name" value="EUKARYOTIC ELONGATION FACTOR 2 KINASE-RELATED"/>
    <property type="match status" value="1"/>
</dbReference>
<dbReference type="Gene3D" id="3.20.200.10">
    <property type="entry name" value="MHCK/EF2 kinase"/>
    <property type="match status" value="1"/>
</dbReference>
<name>A0A7M5WT72_9CNID</name>
<evidence type="ECO:0000256" key="3">
    <source>
        <dbReference type="ARBA" id="ARBA00022741"/>
    </source>
</evidence>
<dbReference type="GO" id="GO:0005524">
    <property type="term" value="F:ATP binding"/>
    <property type="evidence" value="ECO:0007669"/>
    <property type="project" value="UniProtKB-KW"/>
</dbReference>
<dbReference type="SUPFAM" id="SSF53300">
    <property type="entry name" value="vWA-like"/>
    <property type="match status" value="1"/>
</dbReference>
<sequence>RKSTQQPYRNVVYFESFILFVVVKCKRTDEEKINLQIYRDKPSQRITQPNDTMPDFLSTLTTDITLTTDTLHTSAVDLISSIHGHQRRAERAIEKKDLQSAVLHGTRERQERLKNGITQIRYKYTFADIVYITDVTSTHEITSWVLPLPLDSVRVSDNDQHQYNAAVSRIAQDPKIITSHSVFVIDCSGSMKSADVEAHRCRADAVSYSVASEFIAKRLHNPSFGVTPYNVVTVIEMREDAQIVFKKEPMSWVFYNKFVQRSKTSKPSSHGSYIPSLDLAMQALKENDHEHLALFLFFLSDGRPSDVWLSKHGDSIYPSVSRQDIYRRASAIGSHFQERLNFGMVGFGRPFDDLSVLNEMANQMTIQGAVGSFHRSDLKKINSLSTSLANMSSTLTKTCTLLTNARVGDSRKERSVTISQFQKHIIIPPNDWDSKTVRQNRLVCSELTRHETGFVWTQRHLLEPKAAGISFSNDPFGKGAERLVYQLREIDANGKIIGTPLVAKDGKYVEDYNQLKDFHYSFCKTQKIAANLAVKFNDRLDQSPQVAKTVPRVKFLDCFVYTFYDQYDEYNYLVEKQLDHNQYRKWNDNQGGIQGQKKVESPYPGMVKEVAPLQMLKDLKLKPIMSDIIEEENSEDEEDDASDDEASRRPEPQPTVTTSNVAPKSELDILNEDVPQAFSHFSHKRSRRRRMVCDLQGVLDTSQKPPMFELTDPVIHYKSSRNRENVYGKTDKGQKGINDFFQTHKCNNLCRALGIFSS</sequence>
<dbReference type="AlphaFoldDB" id="A0A7M5WT72"/>
<dbReference type="SMART" id="SM00811">
    <property type="entry name" value="Alpha_kinase"/>
    <property type="match status" value="1"/>
</dbReference>
<evidence type="ECO:0000259" key="8">
    <source>
        <dbReference type="PROSITE" id="PS51158"/>
    </source>
</evidence>
<dbReference type="PROSITE" id="PS51158">
    <property type="entry name" value="ALPHA_KINASE"/>
    <property type="match status" value="1"/>
</dbReference>
<evidence type="ECO:0000313" key="9">
    <source>
        <dbReference type="EnsemblMetazoa" id="CLYHEMP012767.1"/>
    </source>
</evidence>
<keyword evidence="5" id="KW-0067">ATP-binding</keyword>
<keyword evidence="3" id="KW-0547">Nucleotide-binding</keyword>
<feature type="domain" description="VWFA" evidence="7">
    <location>
        <begin position="180"/>
        <end position="388"/>
    </location>
</feature>
<evidence type="ECO:0000256" key="2">
    <source>
        <dbReference type="ARBA" id="ARBA00022679"/>
    </source>
</evidence>
<feature type="domain" description="Alpha-type protein kinase" evidence="8">
    <location>
        <begin position="448"/>
        <end position="758"/>
    </location>
</feature>
<dbReference type="PROSITE" id="PS50234">
    <property type="entry name" value="VWFA"/>
    <property type="match status" value="1"/>
</dbReference>
<dbReference type="EnsemblMetazoa" id="CLYHEMT012767.1">
    <property type="protein sequence ID" value="CLYHEMP012767.1"/>
    <property type="gene ID" value="CLYHEMG012767"/>
</dbReference>
<dbReference type="Proteomes" id="UP000594262">
    <property type="component" value="Unplaced"/>
</dbReference>
<dbReference type="GO" id="GO:0004674">
    <property type="term" value="F:protein serine/threonine kinase activity"/>
    <property type="evidence" value="ECO:0007669"/>
    <property type="project" value="UniProtKB-KW"/>
</dbReference>